<comment type="caution">
    <text evidence="2">The sequence shown here is derived from an EMBL/GenBank/DDBJ whole genome shotgun (WGS) entry which is preliminary data.</text>
</comment>
<sequence>MEVHTETTPDSTKQRRSASPERPKSFYGPSSPRPRSVVGTQPLLAPPSSSPPAPAPVVKIRDFAYPSADPRHICARGLKSPDTIHETHDDEDDDGVDLDPILPALTKALAPVSHPNAPLHFYRAKGVFDFERVTEWEASIKEGEEIVVAHVPSRNATGSDTGANDTGVSVKTDPQPQDFSEHIRQYVEYQTTYGDGWVTGIRVKVQSVDSNNNNNNVATASSVVVKLEDVGLLPDNYLKKL</sequence>
<evidence type="ECO:0000256" key="1">
    <source>
        <dbReference type="SAM" id="MobiDB-lite"/>
    </source>
</evidence>
<dbReference type="EMBL" id="QEAM01000165">
    <property type="protein sequence ID" value="TPX44864.1"/>
    <property type="molecule type" value="Genomic_DNA"/>
</dbReference>
<dbReference type="EMBL" id="QEAN01000182">
    <property type="protein sequence ID" value="TPX44006.1"/>
    <property type="molecule type" value="Genomic_DNA"/>
</dbReference>
<proteinExistence type="predicted"/>
<dbReference type="Proteomes" id="UP000320475">
    <property type="component" value="Unassembled WGS sequence"/>
</dbReference>
<reference evidence="4 5" key="1">
    <citation type="journal article" date="2019" name="Sci. Rep.">
        <title>Comparative genomics of chytrid fungi reveal insights into the obligate biotrophic and pathogenic lifestyle of Synchytrium endobioticum.</title>
        <authorList>
            <person name="van de Vossenberg B.T.L.H."/>
            <person name="Warris S."/>
            <person name="Nguyen H.D.T."/>
            <person name="van Gent-Pelzer M.P.E."/>
            <person name="Joly D.L."/>
            <person name="van de Geest H.C."/>
            <person name="Bonants P.J.M."/>
            <person name="Smith D.S."/>
            <person name="Levesque C.A."/>
            <person name="van der Lee T.A.J."/>
        </authorList>
    </citation>
    <scope>NUCLEOTIDE SEQUENCE [LARGE SCALE GENOMIC DNA]</scope>
    <source>
        <strain evidence="3 5">LEV6574</strain>
        <strain evidence="2 4">MB42</strain>
    </source>
</reference>
<dbReference type="OrthoDB" id="2149048at2759"/>
<dbReference type="AlphaFoldDB" id="A0A507CXW3"/>
<accession>A0A507CXW3</accession>
<evidence type="ECO:0000313" key="5">
    <source>
        <dbReference type="Proteomes" id="UP000320475"/>
    </source>
</evidence>
<gene>
    <name evidence="3" type="ORF">SeLEV6574_g04241</name>
    <name evidence="2" type="ORF">SeMB42_g04475</name>
</gene>
<feature type="region of interest" description="Disordered" evidence="1">
    <location>
        <begin position="154"/>
        <end position="176"/>
    </location>
</feature>
<evidence type="ECO:0000313" key="3">
    <source>
        <dbReference type="EMBL" id="TPX44864.1"/>
    </source>
</evidence>
<evidence type="ECO:0000313" key="4">
    <source>
        <dbReference type="Proteomes" id="UP000317494"/>
    </source>
</evidence>
<organism evidence="2 4">
    <name type="scientific">Synchytrium endobioticum</name>
    <dbReference type="NCBI Taxonomy" id="286115"/>
    <lineage>
        <taxon>Eukaryota</taxon>
        <taxon>Fungi</taxon>
        <taxon>Fungi incertae sedis</taxon>
        <taxon>Chytridiomycota</taxon>
        <taxon>Chytridiomycota incertae sedis</taxon>
        <taxon>Chytridiomycetes</taxon>
        <taxon>Synchytriales</taxon>
        <taxon>Synchytriaceae</taxon>
        <taxon>Synchytrium</taxon>
    </lineage>
</organism>
<keyword evidence="4" id="KW-1185">Reference proteome</keyword>
<feature type="compositionally biased region" description="Pro residues" evidence="1">
    <location>
        <begin position="44"/>
        <end position="55"/>
    </location>
</feature>
<dbReference type="Proteomes" id="UP000317494">
    <property type="component" value="Unassembled WGS sequence"/>
</dbReference>
<evidence type="ECO:0000313" key="2">
    <source>
        <dbReference type="EMBL" id="TPX44006.1"/>
    </source>
</evidence>
<dbReference type="VEuPathDB" id="FungiDB:SeMB42_g04475"/>
<name>A0A507CXW3_9FUNG</name>
<feature type="region of interest" description="Disordered" evidence="1">
    <location>
        <begin position="1"/>
        <end position="55"/>
    </location>
</feature>
<protein>
    <submittedName>
        <fullName evidence="2">Uncharacterized protein</fullName>
    </submittedName>
</protein>